<sequence length="111" mass="12802">MSRSFLLLAERELSIPRQDSRIGVYFGTLRCPHFDILTTNESSAAEKRRSFEIAYHSHRFCRTTRFIGIPWRFIPSTQLPFRVTELVAPPIPRQTPPTDPLTPPTISSNLF</sequence>
<gene>
    <name evidence="2" type="ORF">RRG08_003627</name>
</gene>
<evidence type="ECO:0000313" key="2">
    <source>
        <dbReference type="EMBL" id="KAK3794474.1"/>
    </source>
</evidence>
<name>A0AAE1E4W2_9GAST</name>
<dbReference type="AlphaFoldDB" id="A0AAE1E4W2"/>
<feature type="region of interest" description="Disordered" evidence="1">
    <location>
        <begin position="89"/>
        <end position="111"/>
    </location>
</feature>
<protein>
    <submittedName>
        <fullName evidence="2">Uncharacterized protein</fullName>
    </submittedName>
</protein>
<proteinExistence type="predicted"/>
<feature type="compositionally biased region" description="Pro residues" evidence="1">
    <location>
        <begin position="89"/>
        <end position="103"/>
    </location>
</feature>
<organism evidence="2 3">
    <name type="scientific">Elysia crispata</name>
    <name type="common">lettuce slug</name>
    <dbReference type="NCBI Taxonomy" id="231223"/>
    <lineage>
        <taxon>Eukaryota</taxon>
        <taxon>Metazoa</taxon>
        <taxon>Spiralia</taxon>
        <taxon>Lophotrochozoa</taxon>
        <taxon>Mollusca</taxon>
        <taxon>Gastropoda</taxon>
        <taxon>Heterobranchia</taxon>
        <taxon>Euthyneura</taxon>
        <taxon>Panpulmonata</taxon>
        <taxon>Sacoglossa</taxon>
        <taxon>Placobranchoidea</taxon>
        <taxon>Plakobranchidae</taxon>
        <taxon>Elysia</taxon>
    </lineage>
</organism>
<comment type="caution">
    <text evidence="2">The sequence shown here is derived from an EMBL/GenBank/DDBJ whole genome shotgun (WGS) entry which is preliminary data.</text>
</comment>
<dbReference type="Proteomes" id="UP001283361">
    <property type="component" value="Unassembled WGS sequence"/>
</dbReference>
<keyword evidence="3" id="KW-1185">Reference proteome</keyword>
<evidence type="ECO:0000313" key="3">
    <source>
        <dbReference type="Proteomes" id="UP001283361"/>
    </source>
</evidence>
<accession>A0AAE1E4W2</accession>
<evidence type="ECO:0000256" key="1">
    <source>
        <dbReference type="SAM" id="MobiDB-lite"/>
    </source>
</evidence>
<reference evidence="2" key="1">
    <citation type="journal article" date="2023" name="G3 (Bethesda)">
        <title>A reference genome for the long-term kleptoplast-retaining sea slug Elysia crispata morphotype clarki.</title>
        <authorList>
            <person name="Eastman K.E."/>
            <person name="Pendleton A.L."/>
            <person name="Shaikh M.A."/>
            <person name="Suttiyut T."/>
            <person name="Ogas R."/>
            <person name="Tomko P."/>
            <person name="Gavelis G."/>
            <person name="Widhalm J.R."/>
            <person name="Wisecaver J.H."/>
        </authorList>
    </citation>
    <scope>NUCLEOTIDE SEQUENCE</scope>
    <source>
        <strain evidence="2">ECLA1</strain>
    </source>
</reference>
<dbReference type="EMBL" id="JAWDGP010001105">
    <property type="protein sequence ID" value="KAK3794474.1"/>
    <property type="molecule type" value="Genomic_DNA"/>
</dbReference>